<evidence type="ECO:0000313" key="1">
    <source>
        <dbReference type="EMBL" id="SFU32241.1"/>
    </source>
</evidence>
<evidence type="ECO:0000313" key="2">
    <source>
        <dbReference type="Proteomes" id="UP000198693"/>
    </source>
</evidence>
<dbReference type="OrthoDB" id="9126941at2"/>
<gene>
    <name evidence="1" type="ORF">SAMN04487955_101293</name>
</gene>
<sequence length="259" mass="29292">MRYPAGRKEAIINKISPSLSLSISELTKYWGSFYGMQDKILELGFVKFPTLSGLIDIESYAVDILGECGGKTFVESAPAQTKLFDDLGLKSLLAPILFEFAKEQFCYKGNVDNQYHISRFVCPGNSVEKYRSHFDSHLFTLVIPLIIPTSLLGEEVGEFLFMPNARRSPKSEIENIFGKMYFKRYSSRRAMMKLVKARKCEVELFSDQCPLLFLGRTTLHTNKAVSLGASSVRLSSLSHFFDPGPTFVIGRLLRSLRDR</sequence>
<protein>
    <recommendedName>
        <fullName evidence="3">Phytanoyl-CoA dioxygenase (PhyH)</fullName>
    </recommendedName>
</protein>
<reference evidence="2" key="1">
    <citation type="submission" date="2016-10" db="EMBL/GenBank/DDBJ databases">
        <authorList>
            <person name="Varghese N."/>
            <person name="Submissions S."/>
        </authorList>
    </citation>
    <scope>NUCLEOTIDE SEQUENCE [LARGE SCALE GENOMIC DNA]</scope>
    <source>
        <strain evidence="2">CGMCC 1.6981</strain>
    </source>
</reference>
<accession>A0A1I7F7R7</accession>
<dbReference type="Proteomes" id="UP000198693">
    <property type="component" value="Unassembled WGS sequence"/>
</dbReference>
<dbReference type="AlphaFoldDB" id="A0A1I7F7R7"/>
<dbReference type="RefSeq" id="WP_139232951.1">
    <property type="nucleotide sequence ID" value="NZ_FPBP01000001.1"/>
</dbReference>
<dbReference type="STRING" id="463301.SAMN04487955_101293"/>
<keyword evidence="2" id="KW-1185">Reference proteome</keyword>
<evidence type="ECO:0008006" key="3">
    <source>
        <dbReference type="Google" id="ProtNLM"/>
    </source>
</evidence>
<name>A0A1I7F7R7_9GAMM</name>
<dbReference type="EMBL" id="FPBP01000001">
    <property type="protein sequence ID" value="SFU32241.1"/>
    <property type="molecule type" value="Genomic_DNA"/>
</dbReference>
<organism evidence="1 2">
    <name type="scientific">Halomonas korlensis</name>
    <dbReference type="NCBI Taxonomy" id="463301"/>
    <lineage>
        <taxon>Bacteria</taxon>
        <taxon>Pseudomonadati</taxon>
        <taxon>Pseudomonadota</taxon>
        <taxon>Gammaproteobacteria</taxon>
        <taxon>Oceanospirillales</taxon>
        <taxon>Halomonadaceae</taxon>
        <taxon>Halomonas</taxon>
    </lineage>
</organism>
<proteinExistence type="predicted"/>